<dbReference type="EMBL" id="CP076133">
    <property type="protein sequence ID" value="QWG05134.1"/>
    <property type="molecule type" value="Genomic_DNA"/>
</dbReference>
<evidence type="ECO:0000259" key="5">
    <source>
        <dbReference type="SMART" id="SM01217"/>
    </source>
</evidence>
<evidence type="ECO:0000256" key="4">
    <source>
        <dbReference type="SAM" id="SignalP"/>
    </source>
</evidence>
<reference evidence="6 7" key="1">
    <citation type="submission" date="2021-05" db="EMBL/GenBank/DDBJ databases">
        <title>Comparative genomic studies on the polysaccharide-degrading batcterial strains of the Flammeovirga genus.</title>
        <authorList>
            <person name="Zewei F."/>
            <person name="Zheng Z."/>
            <person name="Yu L."/>
            <person name="Ruyue G."/>
            <person name="Yanhong M."/>
            <person name="Yuanyuan C."/>
            <person name="Jingyan G."/>
            <person name="Wenjun H."/>
        </authorList>
    </citation>
    <scope>NUCLEOTIDE SEQUENCE [LARGE SCALE GENOMIC DNA]</scope>
    <source>
        <strain evidence="6 7">NBRC:100898</strain>
    </source>
</reference>
<feature type="chain" id="PRO_5043779829" evidence="4">
    <location>
        <begin position="30"/>
        <end position="741"/>
    </location>
</feature>
<dbReference type="GO" id="GO:0009044">
    <property type="term" value="F:xylan 1,4-beta-xylosidase activity"/>
    <property type="evidence" value="ECO:0007669"/>
    <property type="project" value="InterPro"/>
</dbReference>
<dbReference type="GO" id="GO:0045493">
    <property type="term" value="P:xylan catabolic process"/>
    <property type="evidence" value="ECO:0007669"/>
    <property type="project" value="InterPro"/>
</dbReference>
<dbReference type="InterPro" id="IPR036962">
    <property type="entry name" value="Glyco_hydro_3_N_sf"/>
</dbReference>
<dbReference type="Pfam" id="PF01915">
    <property type="entry name" value="Glyco_hydro_3_C"/>
    <property type="match status" value="1"/>
</dbReference>
<dbReference type="RefSeq" id="WP_205958108.1">
    <property type="nucleotide sequence ID" value="NZ_CP076133.1"/>
</dbReference>
<keyword evidence="2 4" id="KW-0732">Signal</keyword>
<dbReference type="Gene3D" id="3.40.50.1700">
    <property type="entry name" value="Glycoside hydrolase family 3 C-terminal domain"/>
    <property type="match status" value="1"/>
</dbReference>
<dbReference type="InterPro" id="IPR036881">
    <property type="entry name" value="Glyco_hydro_3_C_sf"/>
</dbReference>
<dbReference type="Gene3D" id="3.20.20.300">
    <property type="entry name" value="Glycoside hydrolase, family 3, N-terminal domain"/>
    <property type="match status" value="1"/>
</dbReference>
<feature type="domain" description="Fibronectin type III-like" evidence="5">
    <location>
        <begin position="650"/>
        <end position="720"/>
    </location>
</feature>
<dbReference type="Proteomes" id="UP000678679">
    <property type="component" value="Chromosome 2"/>
</dbReference>
<dbReference type="PANTHER" id="PTHR42721">
    <property type="entry name" value="SUGAR HYDROLASE-RELATED"/>
    <property type="match status" value="1"/>
</dbReference>
<gene>
    <name evidence="6" type="ORF">KMW28_22175</name>
</gene>
<dbReference type="Gene3D" id="2.60.40.10">
    <property type="entry name" value="Immunoglobulins"/>
    <property type="match status" value="1"/>
</dbReference>
<dbReference type="SUPFAM" id="SSF52279">
    <property type="entry name" value="Beta-D-glucan exohydrolase, C-terminal domain"/>
    <property type="match status" value="1"/>
</dbReference>
<name>A0AAX1NC76_9BACT</name>
<dbReference type="KEGG" id="fya:KMW28_22175"/>
<comment type="similarity">
    <text evidence="1">Belongs to the glycosyl hydrolase 3 family.</text>
</comment>
<dbReference type="InterPro" id="IPR002772">
    <property type="entry name" value="Glyco_hydro_3_C"/>
</dbReference>
<dbReference type="AlphaFoldDB" id="A0AAX1NC76"/>
<dbReference type="PRINTS" id="PR00133">
    <property type="entry name" value="GLHYDRLASE3"/>
</dbReference>
<organism evidence="6 7">
    <name type="scientific">Flammeovirga yaeyamensis</name>
    <dbReference type="NCBI Taxonomy" id="367791"/>
    <lineage>
        <taxon>Bacteria</taxon>
        <taxon>Pseudomonadati</taxon>
        <taxon>Bacteroidota</taxon>
        <taxon>Cytophagia</taxon>
        <taxon>Cytophagales</taxon>
        <taxon>Flammeovirgaceae</taxon>
        <taxon>Flammeovirga</taxon>
    </lineage>
</organism>
<dbReference type="Pfam" id="PF00933">
    <property type="entry name" value="Glyco_hydro_3"/>
    <property type="match status" value="1"/>
</dbReference>
<evidence type="ECO:0000313" key="7">
    <source>
        <dbReference type="Proteomes" id="UP000678679"/>
    </source>
</evidence>
<evidence type="ECO:0000256" key="2">
    <source>
        <dbReference type="ARBA" id="ARBA00022729"/>
    </source>
</evidence>
<evidence type="ECO:0000256" key="1">
    <source>
        <dbReference type="ARBA" id="ARBA00005336"/>
    </source>
</evidence>
<dbReference type="InterPro" id="IPR017853">
    <property type="entry name" value="GH"/>
</dbReference>
<evidence type="ECO:0000313" key="6">
    <source>
        <dbReference type="EMBL" id="QWG05134.1"/>
    </source>
</evidence>
<protein>
    <submittedName>
        <fullName evidence="6">Glycoside hydrolase family 3 C-terminal domain-containing protein</fullName>
    </submittedName>
</protein>
<dbReference type="InterPro" id="IPR013783">
    <property type="entry name" value="Ig-like_fold"/>
</dbReference>
<dbReference type="InterPro" id="IPR044993">
    <property type="entry name" value="BXL"/>
</dbReference>
<dbReference type="InterPro" id="IPR026891">
    <property type="entry name" value="Fn3-like"/>
</dbReference>
<dbReference type="SMART" id="SM01217">
    <property type="entry name" value="Fn3_like"/>
    <property type="match status" value="1"/>
</dbReference>
<dbReference type="SUPFAM" id="SSF51445">
    <property type="entry name" value="(Trans)glycosidases"/>
    <property type="match status" value="1"/>
</dbReference>
<dbReference type="PANTHER" id="PTHR42721:SF3">
    <property type="entry name" value="BETA-D-XYLOSIDASE 5-RELATED"/>
    <property type="match status" value="1"/>
</dbReference>
<keyword evidence="7" id="KW-1185">Reference proteome</keyword>
<evidence type="ECO:0000256" key="3">
    <source>
        <dbReference type="ARBA" id="ARBA00022801"/>
    </source>
</evidence>
<accession>A0AAX1NC76</accession>
<keyword evidence="3 6" id="KW-0378">Hydrolase</keyword>
<proteinExistence type="inferred from homology"/>
<feature type="signal peptide" evidence="4">
    <location>
        <begin position="1"/>
        <end position="29"/>
    </location>
</feature>
<dbReference type="Pfam" id="PF14310">
    <property type="entry name" value="Fn3-like"/>
    <property type="match status" value="1"/>
</dbReference>
<sequence>MKTNFLNQLKKHQYLFWLIFLMHSLSVSGQESDVDFSFYNTSLSISERSEILVNQMTIDEKIHQLVNSAPAIPRLNVPSYDWWNEALHGVARNGKATIFPQSIALAATFDAALALKVADAISSEALAKYHISQSVGNHSKYAGLTFWTPNVNIFRDPRWGRGQETYGEDPYLTSVMGVAFVKGLQGSDPNYLKTAACAKHFAVHSGPESLRHEFDATPTQKDLYETYLPAFEALVVDAKVEGVMGAYNAVFGKPSTASPFLLQTLLREQWGFDGYVTSDCGAIYSISSKFKFADSPAAGAAAALKAGTDLNCGKTYLQLSAALEQNLITEEVIHERTVQLFKTRFRLGMFDGDKKHIYSEMSPEMIHNDEHVALAREVAQKSIVLLKNKDNILPLSEDIKVPYVTGPFANSVDMLMGSYYGISPNMVTILEGIADAVPLGTSLNYRSGALPFHDNINSKNWAPFVSGESDVTICVVGITADMEGEEVDAIASQDTGDRVELSLPQNQINYVKELAKHKKGPLVLIVASGSPVTLEEVEEHCDAILHIWYPGEQGGNAVADILFGKVSPSGKLPITFPKNVDQLPPFEDYSMKGRTYKFMEEDPQYPFGFGLSYASFNYHHLNLSKTKLKKEEDIEVSLQITNQSDIASDDVVQLYLIPQDISLPDTPKYILKRFKRIAVAPHETVDISFNLSSEDFKLFDENGKKVRVKGNYKVVVGNALPSSRSVALGASEFVESVVTLK</sequence>
<dbReference type="GO" id="GO:0031222">
    <property type="term" value="P:arabinan catabolic process"/>
    <property type="evidence" value="ECO:0007669"/>
    <property type="project" value="TreeGrafter"/>
</dbReference>
<dbReference type="GO" id="GO:0046556">
    <property type="term" value="F:alpha-L-arabinofuranosidase activity"/>
    <property type="evidence" value="ECO:0007669"/>
    <property type="project" value="TreeGrafter"/>
</dbReference>
<dbReference type="InterPro" id="IPR001764">
    <property type="entry name" value="Glyco_hydro_3_N"/>
</dbReference>